<dbReference type="PANTHER" id="PTHR24363:SF7">
    <property type="entry name" value="SERINE_THREONINE-PROTEIN KINASE-LIKE PROTEIN E"/>
    <property type="match status" value="1"/>
</dbReference>
<dbReference type="SMART" id="SM00220">
    <property type="entry name" value="S_TKc"/>
    <property type="match status" value="1"/>
</dbReference>
<keyword evidence="3" id="KW-0812">Transmembrane</keyword>
<evidence type="ECO:0000313" key="5">
    <source>
        <dbReference type="EMBL" id="GET39932.1"/>
    </source>
</evidence>
<feature type="domain" description="Protein kinase" evidence="4">
    <location>
        <begin position="7"/>
        <end position="334"/>
    </location>
</feature>
<dbReference type="Pfam" id="PF00069">
    <property type="entry name" value="Pkinase"/>
    <property type="match status" value="2"/>
</dbReference>
<dbReference type="Proteomes" id="UP001050975">
    <property type="component" value="Unassembled WGS sequence"/>
</dbReference>
<comment type="caution">
    <text evidence="5">The sequence shown here is derived from an EMBL/GenBank/DDBJ whole genome shotgun (WGS) entry which is preliminary data.</text>
</comment>
<dbReference type="CDD" id="cd14014">
    <property type="entry name" value="STKc_PknB_like"/>
    <property type="match status" value="1"/>
</dbReference>
<feature type="transmembrane region" description="Helical" evidence="3">
    <location>
        <begin position="387"/>
        <end position="417"/>
    </location>
</feature>
<dbReference type="GO" id="GO:0004674">
    <property type="term" value="F:protein serine/threonine kinase activity"/>
    <property type="evidence" value="ECO:0007669"/>
    <property type="project" value="TreeGrafter"/>
</dbReference>
<dbReference type="InterPro" id="IPR000719">
    <property type="entry name" value="Prot_kinase_dom"/>
</dbReference>
<keyword evidence="5" id="KW-0808">Transferase</keyword>
<dbReference type="SUPFAM" id="SSF56112">
    <property type="entry name" value="Protein kinase-like (PK-like)"/>
    <property type="match status" value="1"/>
</dbReference>
<protein>
    <submittedName>
        <fullName evidence="5">Serine/threonine kinase</fullName>
    </submittedName>
</protein>
<organism evidence="5 6">
    <name type="scientific">Microseira wollei NIES-4236</name>
    <dbReference type="NCBI Taxonomy" id="2530354"/>
    <lineage>
        <taxon>Bacteria</taxon>
        <taxon>Bacillati</taxon>
        <taxon>Cyanobacteriota</taxon>
        <taxon>Cyanophyceae</taxon>
        <taxon>Oscillatoriophycideae</taxon>
        <taxon>Aerosakkonematales</taxon>
        <taxon>Aerosakkonemataceae</taxon>
        <taxon>Microseira</taxon>
    </lineage>
</organism>
<evidence type="ECO:0000256" key="1">
    <source>
        <dbReference type="ARBA" id="ARBA00022741"/>
    </source>
</evidence>
<name>A0AAV3XAP2_9CYAN</name>
<reference evidence="5" key="1">
    <citation type="submission" date="2019-10" db="EMBL/GenBank/DDBJ databases">
        <title>Draft genome sequece of Microseira wollei NIES-4236.</title>
        <authorList>
            <person name="Yamaguchi H."/>
            <person name="Suzuki S."/>
            <person name="Kawachi M."/>
        </authorList>
    </citation>
    <scope>NUCLEOTIDE SEQUENCE</scope>
    <source>
        <strain evidence="5">NIES-4236</strain>
    </source>
</reference>
<feature type="transmembrane region" description="Helical" evidence="3">
    <location>
        <begin position="429"/>
        <end position="452"/>
    </location>
</feature>
<keyword evidence="1" id="KW-0547">Nucleotide-binding</keyword>
<proteinExistence type="predicted"/>
<keyword evidence="2" id="KW-0067">ATP-binding</keyword>
<accession>A0AAV3XAP2</accession>
<dbReference type="PANTHER" id="PTHR24363">
    <property type="entry name" value="SERINE/THREONINE PROTEIN KINASE"/>
    <property type="match status" value="1"/>
</dbReference>
<dbReference type="PROSITE" id="PS50011">
    <property type="entry name" value="PROTEIN_KINASE_DOM"/>
    <property type="match status" value="1"/>
</dbReference>
<keyword evidence="5" id="KW-0418">Kinase</keyword>
<evidence type="ECO:0000256" key="3">
    <source>
        <dbReference type="SAM" id="Phobius"/>
    </source>
</evidence>
<dbReference type="PROSITE" id="PS00108">
    <property type="entry name" value="PROTEIN_KINASE_ST"/>
    <property type="match status" value="1"/>
</dbReference>
<dbReference type="GO" id="GO:0005524">
    <property type="term" value="F:ATP binding"/>
    <property type="evidence" value="ECO:0007669"/>
    <property type="project" value="UniProtKB-KW"/>
</dbReference>
<feature type="transmembrane region" description="Helical" evidence="3">
    <location>
        <begin position="458"/>
        <end position="478"/>
    </location>
</feature>
<evidence type="ECO:0000313" key="6">
    <source>
        <dbReference type="Proteomes" id="UP001050975"/>
    </source>
</evidence>
<feature type="transmembrane region" description="Helical" evidence="3">
    <location>
        <begin position="353"/>
        <end position="375"/>
    </location>
</feature>
<dbReference type="Gene3D" id="3.30.200.20">
    <property type="entry name" value="Phosphorylase Kinase, domain 1"/>
    <property type="match status" value="1"/>
</dbReference>
<dbReference type="EMBL" id="BLAY01000078">
    <property type="protein sequence ID" value="GET39932.1"/>
    <property type="molecule type" value="Genomic_DNA"/>
</dbReference>
<keyword evidence="3" id="KW-1133">Transmembrane helix</keyword>
<sequence length="501" mass="55395">MTLHSRYEIQQRLGKKAGRQTLLARDKQTEELVVVKLLTFSSDFNWDDLKLFEREAETLQSLSHSAIPRYLDSFEVETPNGKGFALVQNYIEAKSLEEHLKDGRNFSEREVKQIAKSILEILTYLHAQKPPVIHRDIKPSNILLTCGTGKMPIPQAKPMSDKLGGTGKMPMPQDKSISDKLGGTGKMPIPQDKSISCGVGVSPAELTPPLARGAGGDRISELYLIDFGSVQTLATKEGKTVTVVGTYGYMPPEQFGGISVPASDLYSVGATLIALLTNAHPADLPQKDLRIQFEQITSISPDFTRWLKRMIEPSVDRRFKSAKEALQALEKPWLTQSDRITVTHYKSVTTWKLFRYAIVWNICIGAGVGTGYGALYGTAVYPLFGTFFGSLFGLIVGIPLGFFNGLLVAIVTWLYFFPLEDPKAHRRTVSFISTLFGTIVSLVAFSVILAKQSLPADGFLHIVLVLIPSALAGLSMGASSKQIARWYAQQSRQEEDENYDR</sequence>
<keyword evidence="3" id="KW-0472">Membrane</keyword>
<keyword evidence="6" id="KW-1185">Reference proteome</keyword>
<dbReference type="InterPro" id="IPR011009">
    <property type="entry name" value="Kinase-like_dom_sf"/>
</dbReference>
<dbReference type="RefSeq" id="WP_226585630.1">
    <property type="nucleotide sequence ID" value="NZ_BLAY01000078.1"/>
</dbReference>
<evidence type="ECO:0000259" key="4">
    <source>
        <dbReference type="PROSITE" id="PS50011"/>
    </source>
</evidence>
<gene>
    <name evidence="5" type="ORF">MiSe_47040</name>
</gene>
<dbReference type="AlphaFoldDB" id="A0AAV3XAP2"/>
<evidence type="ECO:0000256" key="2">
    <source>
        <dbReference type="ARBA" id="ARBA00022840"/>
    </source>
</evidence>
<dbReference type="InterPro" id="IPR008271">
    <property type="entry name" value="Ser/Thr_kinase_AS"/>
</dbReference>
<dbReference type="Gene3D" id="1.10.510.10">
    <property type="entry name" value="Transferase(Phosphotransferase) domain 1"/>
    <property type="match status" value="1"/>
</dbReference>